<evidence type="ECO:0000256" key="1">
    <source>
        <dbReference type="ARBA" id="ARBA00004127"/>
    </source>
</evidence>
<dbReference type="Pfam" id="PF04750">
    <property type="entry name" value="Far-17a_AIG1"/>
    <property type="match status" value="1"/>
</dbReference>
<evidence type="ECO:0000256" key="2">
    <source>
        <dbReference type="ARBA" id="ARBA00022692"/>
    </source>
</evidence>
<sequence>MWAAYVVAGELAVSLVGSIAWIRRATPGAEYTALHLTPRPPRGWFWRGYHVVCLLFFFSVLVAELVQTRGRSLGFYTCWNFALQTTYWAWAICDVSRTSRGRRLLLDVAFPNSLLVLTVVWLILYPRAQAGGWADKFLNELSYIQHGGNVVFLAVEFAADPIPMANGGAALQALFSTTYAIVAWIVHAVTGFWPYPFLKIETPSAPLWYAFLLALHFAFFLLVKCIAGATARRKAKSRTESLDAAAASLLGHDSAGPPV</sequence>
<feature type="transmembrane region" description="Helical" evidence="5">
    <location>
        <begin position="143"/>
        <end position="159"/>
    </location>
</feature>
<feature type="transmembrane region" description="Helical" evidence="5">
    <location>
        <begin position="104"/>
        <end position="123"/>
    </location>
</feature>
<evidence type="ECO:0000256" key="4">
    <source>
        <dbReference type="ARBA" id="ARBA00023136"/>
    </source>
</evidence>
<dbReference type="GO" id="GO:0016020">
    <property type="term" value="C:membrane"/>
    <property type="evidence" value="ECO:0007669"/>
    <property type="project" value="InterPro"/>
</dbReference>
<keyword evidence="4 5" id="KW-0472">Membrane</keyword>
<keyword evidence="7" id="KW-1185">Reference proteome</keyword>
<dbReference type="PANTHER" id="PTHR12242">
    <property type="entry name" value="OS02G0130600 PROTEIN-RELATED"/>
    <property type="match status" value="1"/>
</dbReference>
<feature type="transmembrane region" description="Helical" evidence="5">
    <location>
        <begin position="171"/>
        <end position="195"/>
    </location>
</feature>
<dbReference type="GO" id="GO:0012505">
    <property type="term" value="C:endomembrane system"/>
    <property type="evidence" value="ECO:0007669"/>
    <property type="project" value="UniProtKB-SubCell"/>
</dbReference>
<evidence type="ECO:0000313" key="7">
    <source>
        <dbReference type="Proteomes" id="UP000243579"/>
    </source>
</evidence>
<keyword evidence="3 5" id="KW-1133">Transmembrane helix</keyword>
<feature type="transmembrane region" description="Helical" evidence="5">
    <location>
        <begin position="44"/>
        <end position="67"/>
    </location>
</feature>
<keyword evidence="2 5" id="KW-0812">Transmembrane</keyword>
<protein>
    <submittedName>
        <fullName evidence="6">Uncharacterized protein</fullName>
    </submittedName>
</protein>
<accession>A0A1V9Z683</accession>
<name>A0A1V9Z683_ACHHY</name>
<comment type="caution">
    <text evidence="6">The sequence shown here is derived from an EMBL/GenBank/DDBJ whole genome shotgun (WGS) entry which is preliminary data.</text>
</comment>
<comment type="subcellular location">
    <subcellularLocation>
        <location evidence="1">Endomembrane system</location>
        <topology evidence="1">Multi-pass membrane protein</topology>
    </subcellularLocation>
</comment>
<evidence type="ECO:0000256" key="5">
    <source>
        <dbReference type="SAM" id="Phobius"/>
    </source>
</evidence>
<gene>
    <name evidence="6" type="ORF">ACHHYP_02488</name>
</gene>
<dbReference type="OrthoDB" id="419711at2759"/>
<feature type="transmembrane region" description="Helical" evidence="5">
    <location>
        <begin position="6"/>
        <end position="23"/>
    </location>
</feature>
<evidence type="ECO:0000313" key="6">
    <source>
        <dbReference type="EMBL" id="OQR93508.1"/>
    </source>
</evidence>
<dbReference type="PANTHER" id="PTHR12242:SF22">
    <property type="entry name" value="OS02G0130600 PROTEIN"/>
    <property type="match status" value="1"/>
</dbReference>
<dbReference type="InterPro" id="IPR006838">
    <property type="entry name" value="ADTRP_AIG1"/>
</dbReference>
<dbReference type="EMBL" id="JNBR01000405">
    <property type="protein sequence ID" value="OQR93508.1"/>
    <property type="molecule type" value="Genomic_DNA"/>
</dbReference>
<organism evidence="6 7">
    <name type="scientific">Achlya hypogyna</name>
    <name type="common">Oomycete</name>
    <name type="synonym">Protoachlya hypogyna</name>
    <dbReference type="NCBI Taxonomy" id="1202772"/>
    <lineage>
        <taxon>Eukaryota</taxon>
        <taxon>Sar</taxon>
        <taxon>Stramenopiles</taxon>
        <taxon>Oomycota</taxon>
        <taxon>Saprolegniomycetes</taxon>
        <taxon>Saprolegniales</taxon>
        <taxon>Achlyaceae</taxon>
        <taxon>Achlya</taxon>
    </lineage>
</organism>
<dbReference type="AlphaFoldDB" id="A0A1V9Z683"/>
<feature type="transmembrane region" description="Helical" evidence="5">
    <location>
        <begin position="207"/>
        <end position="227"/>
    </location>
</feature>
<proteinExistence type="predicted"/>
<reference evidence="6 7" key="1">
    <citation type="journal article" date="2014" name="Genome Biol. Evol.">
        <title>The secreted proteins of Achlya hypogyna and Thraustotheca clavata identify the ancestral oomycete secretome and reveal gene acquisitions by horizontal gene transfer.</title>
        <authorList>
            <person name="Misner I."/>
            <person name="Blouin N."/>
            <person name="Leonard G."/>
            <person name="Richards T.A."/>
            <person name="Lane C.E."/>
        </authorList>
    </citation>
    <scope>NUCLEOTIDE SEQUENCE [LARGE SCALE GENOMIC DNA]</scope>
    <source>
        <strain evidence="6 7">ATCC 48635</strain>
    </source>
</reference>
<dbReference type="Proteomes" id="UP000243579">
    <property type="component" value="Unassembled WGS sequence"/>
</dbReference>
<evidence type="ECO:0000256" key="3">
    <source>
        <dbReference type="ARBA" id="ARBA00022989"/>
    </source>
</evidence>